<organism evidence="8">
    <name type="scientific">Cuerna arida</name>
    <dbReference type="NCBI Taxonomy" id="1464854"/>
    <lineage>
        <taxon>Eukaryota</taxon>
        <taxon>Metazoa</taxon>
        <taxon>Ecdysozoa</taxon>
        <taxon>Arthropoda</taxon>
        <taxon>Hexapoda</taxon>
        <taxon>Insecta</taxon>
        <taxon>Pterygota</taxon>
        <taxon>Neoptera</taxon>
        <taxon>Paraneoptera</taxon>
        <taxon>Hemiptera</taxon>
        <taxon>Auchenorrhyncha</taxon>
        <taxon>Membracoidea</taxon>
        <taxon>Cicadellidae</taxon>
        <taxon>Cicadellinae</taxon>
        <taxon>Proconiini</taxon>
        <taxon>Cuerna</taxon>
    </lineage>
</organism>
<dbReference type="Pfam" id="PF00443">
    <property type="entry name" value="UCH"/>
    <property type="match status" value="1"/>
</dbReference>
<protein>
    <recommendedName>
        <fullName evidence="2">ubiquitinyl hydrolase 1</fullName>
        <ecNumber evidence="2">3.4.19.12</ecNumber>
    </recommendedName>
</protein>
<name>A0A1B6G1I7_9HEMI</name>
<keyword evidence="5" id="KW-0378">Hydrolase</keyword>
<dbReference type="GO" id="GO:0016579">
    <property type="term" value="P:protein deubiquitination"/>
    <property type="evidence" value="ECO:0007669"/>
    <property type="project" value="InterPro"/>
</dbReference>
<dbReference type="PROSITE" id="PS50235">
    <property type="entry name" value="USP_3"/>
    <property type="match status" value="1"/>
</dbReference>
<evidence type="ECO:0000256" key="2">
    <source>
        <dbReference type="ARBA" id="ARBA00012759"/>
    </source>
</evidence>
<evidence type="ECO:0000313" key="8">
    <source>
        <dbReference type="EMBL" id="JAS56295.1"/>
    </source>
</evidence>
<dbReference type="InterPro" id="IPR028889">
    <property type="entry name" value="USP"/>
</dbReference>
<evidence type="ECO:0000256" key="4">
    <source>
        <dbReference type="ARBA" id="ARBA00022786"/>
    </source>
</evidence>
<dbReference type="GO" id="GO:0070628">
    <property type="term" value="F:proteasome binding"/>
    <property type="evidence" value="ECO:0007669"/>
    <property type="project" value="TreeGrafter"/>
</dbReference>
<dbReference type="InterPro" id="IPR038765">
    <property type="entry name" value="Papain-like_cys_pep_sf"/>
</dbReference>
<dbReference type="PANTHER" id="PTHR43982">
    <property type="entry name" value="UBIQUITIN CARBOXYL-TERMINAL HYDROLASE"/>
    <property type="match status" value="1"/>
</dbReference>
<keyword evidence="4" id="KW-0833">Ubl conjugation pathway</keyword>
<proteinExistence type="predicted"/>
<reference evidence="8" key="1">
    <citation type="submission" date="2015-11" db="EMBL/GenBank/DDBJ databases">
        <title>De novo transcriptome assembly of four potential Pierce s Disease insect vectors from Arizona vineyards.</title>
        <authorList>
            <person name="Tassone E.E."/>
        </authorList>
    </citation>
    <scope>NUCLEOTIDE SEQUENCE</scope>
</reference>
<feature type="non-terminal residue" evidence="8">
    <location>
        <position position="1"/>
    </location>
</feature>
<dbReference type="InterPro" id="IPR044635">
    <property type="entry name" value="UBP14-like"/>
</dbReference>
<dbReference type="PANTHER" id="PTHR43982:SF1">
    <property type="entry name" value="UBIQUITIN CARBOXYL-TERMINAL HYDROLASE 14"/>
    <property type="match status" value="1"/>
</dbReference>
<feature type="non-terminal residue" evidence="8">
    <location>
        <position position="188"/>
    </location>
</feature>
<evidence type="ECO:0000256" key="5">
    <source>
        <dbReference type="ARBA" id="ARBA00022801"/>
    </source>
</evidence>
<keyword evidence="3" id="KW-0645">Protease</keyword>
<dbReference type="GO" id="GO:0061136">
    <property type="term" value="P:regulation of proteasomal protein catabolic process"/>
    <property type="evidence" value="ECO:0007669"/>
    <property type="project" value="TreeGrafter"/>
</dbReference>
<evidence type="ECO:0000256" key="1">
    <source>
        <dbReference type="ARBA" id="ARBA00000707"/>
    </source>
</evidence>
<feature type="domain" description="USP" evidence="7">
    <location>
        <begin position="1"/>
        <end position="188"/>
    </location>
</feature>
<dbReference type="EC" id="3.4.19.12" evidence="2"/>
<keyword evidence="6" id="KW-0788">Thiol protease</keyword>
<evidence type="ECO:0000256" key="6">
    <source>
        <dbReference type="ARBA" id="ARBA00022807"/>
    </source>
</evidence>
<dbReference type="AlphaFoldDB" id="A0A1B6G1I7"/>
<dbReference type="InterPro" id="IPR001394">
    <property type="entry name" value="Peptidase_C19_UCH"/>
</dbReference>
<gene>
    <name evidence="8" type="ORF">g.4647</name>
</gene>
<dbReference type="GO" id="GO:0004843">
    <property type="term" value="F:cysteine-type deubiquitinase activity"/>
    <property type="evidence" value="ECO:0007669"/>
    <property type="project" value="UniProtKB-EC"/>
</dbReference>
<dbReference type="EMBL" id="GECZ01013474">
    <property type="protein sequence ID" value="JAS56295.1"/>
    <property type="molecule type" value="Transcribed_RNA"/>
</dbReference>
<comment type="catalytic activity">
    <reaction evidence="1">
        <text>Thiol-dependent hydrolysis of ester, thioester, amide, peptide and isopeptide bonds formed by the C-terminal Gly of ubiquitin (a 76-residue protein attached to proteins as an intracellular targeting signal).</text>
        <dbReference type="EC" id="3.4.19.12"/>
    </reaction>
</comment>
<dbReference type="Gene3D" id="3.90.70.10">
    <property type="entry name" value="Cysteine proteinases"/>
    <property type="match status" value="1"/>
</dbReference>
<dbReference type="GO" id="GO:0043161">
    <property type="term" value="P:proteasome-mediated ubiquitin-dependent protein catabolic process"/>
    <property type="evidence" value="ECO:0007669"/>
    <property type="project" value="InterPro"/>
</dbReference>
<evidence type="ECO:0000259" key="7">
    <source>
        <dbReference type="PROSITE" id="PS50235"/>
    </source>
</evidence>
<accession>A0A1B6G1I7</accession>
<sequence length="188" mass="21578">IQCLKAIPEFCEALSAMKLDTSKLENSLEKSLTLSLKDTIEYMNKGNTVAPIILIEFLHILFPRFAEKSSQEGFKQQDANEFLVELFRILSITLPPKQCETKQIKSYKSIMDQFFGGVYSISLKCVDTEEEPISNSTEDFIELSCFITQDVKYMSSGLKMQEKIVKFSPFWQRDAVYLKTCKIDRLPA</sequence>
<evidence type="ECO:0000256" key="3">
    <source>
        <dbReference type="ARBA" id="ARBA00022670"/>
    </source>
</evidence>
<dbReference type="SUPFAM" id="SSF54001">
    <property type="entry name" value="Cysteine proteinases"/>
    <property type="match status" value="1"/>
</dbReference>